<proteinExistence type="predicted"/>
<gene>
    <name evidence="4" type="ORF">SAMN04488011_101812</name>
</gene>
<dbReference type="GO" id="GO:0004789">
    <property type="term" value="F:thiamine-phosphate diphosphorylase activity"/>
    <property type="evidence" value="ECO:0007669"/>
    <property type="project" value="TreeGrafter"/>
</dbReference>
<evidence type="ECO:0000256" key="1">
    <source>
        <dbReference type="ARBA" id="ARBA00004948"/>
    </source>
</evidence>
<protein>
    <submittedName>
        <fullName evidence="4">Thiamine-phosphate pyrophosphorylase</fullName>
    </submittedName>
</protein>
<dbReference type="AlphaFoldDB" id="A0A1H8C0C7"/>
<keyword evidence="5" id="KW-1185">Reference proteome</keyword>
<dbReference type="OrthoDB" id="7159061at2"/>
<dbReference type="CDD" id="cd00564">
    <property type="entry name" value="TMP_TenI"/>
    <property type="match status" value="1"/>
</dbReference>
<accession>A0A1H8C0C7</accession>
<dbReference type="InterPro" id="IPR013785">
    <property type="entry name" value="Aldolase_TIM"/>
</dbReference>
<evidence type="ECO:0000256" key="2">
    <source>
        <dbReference type="ARBA" id="ARBA00022977"/>
    </source>
</evidence>
<dbReference type="Gene3D" id="3.20.20.70">
    <property type="entry name" value="Aldolase class I"/>
    <property type="match status" value="1"/>
</dbReference>
<reference evidence="5" key="1">
    <citation type="submission" date="2016-10" db="EMBL/GenBank/DDBJ databases">
        <authorList>
            <person name="Varghese N."/>
            <person name="Submissions S."/>
        </authorList>
    </citation>
    <scope>NUCLEOTIDE SEQUENCE [LARGE SCALE GENOMIC DNA]</scope>
    <source>
        <strain evidence="5">DSM 26893</strain>
    </source>
</reference>
<comment type="pathway">
    <text evidence="1">Cofactor biosynthesis; thiamine diphosphate biosynthesis.</text>
</comment>
<dbReference type="GO" id="GO:0005737">
    <property type="term" value="C:cytoplasm"/>
    <property type="evidence" value="ECO:0007669"/>
    <property type="project" value="TreeGrafter"/>
</dbReference>
<name>A0A1H8C0C7_9RHOB</name>
<evidence type="ECO:0000313" key="4">
    <source>
        <dbReference type="EMBL" id="SEM88530.1"/>
    </source>
</evidence>
<dbReference type="SUPFAM" id="SSF51391">
    <property type="entry name" value="Thiamin phosphate synthase"/>
    <property type="match status" value="1"/>
</dbReference>
<feature type="domain" description="Thiamine phosphate synthase/TenI" evidence="3">
    <location>
        <begin position="8"/>
        <end position="175"/>
    </location>
</feature>
<dbReference type="Proteomes" id="UP000199372">
    <property type="component" value="Unassembled WGS sequence"/>
</dbReference>
<dbReference type="RefSeq" id="WP_091844324.1">
    <property type="nucleotide sequence ID" value="NZ_FOCM01000001.1"/>
</dbReference>
<dbReference type="EMBL" id="FOCM01000001">
    <property type="protein sequence ID" value="SEM88530.1"/>
    <property type="molecule type" value="Genomic_DNA"/>
</dbReference>
<dbReference type="InterPro" id="IPR036206">
    <property type="entry name" value="ThiamineP_synth_sf"/>
</dbReference>
<dbReference type="Pfam" id="PF02581">
    <property type="entry name" value="TMP-TENI"/>
    <property type="match status" value="1"/>
</dbReference>
<dbReference type="InterPro" id="IPR022998">
    <property type="entry name" value="ThiamineP_synth_TenI"/>
</dbReference>
<keyword evidence="2" id="KW-0784">Thiamine biosynthesis</keyword>
<dbReference type="GO" id="GO:0009228">
    <property type="term" value="P:thiamine biosynthetic process"/>
    <property type="evidence" value="ECO:0007669"/>
    <property type="project" value="UniProtKB-KW"/>
</dbReference>
<evidence type="ECO:0000313" key="5">
    <source>
        <dbReference type="Proteomes" id="UP000199372"/>
    </source>
</evidence>
<dbReference type="PANTHER" id="PTHR20857:SF15">
    <property type="entry name" value="THIAMINE-PHOSPHATE SYNTHASE"/>
    <property type="match status" value="1"/>
</dbReference>
<organism evidence="4 5">
    <name type="scientific">Palleronia pelagia</name>
    <dbReference type="NCBI Taxonomy" id="387096"/>
    <lineage>
        <taxon>Bacteria</taxon>
        <taxon>Pseudomonadati</taxon>
        <taxon>Pseudomonadota</taxon>
        <taxon>Alphaproteobacteria</taxon>
        <taxon>Rhodobacterales</taxon>
        <taxon>Roseobacteraceae</taxon>
        <taxon>Palleronia</taxon>
    </lineage>
</organism>
<sequence>MSDDAPQLYLISPPQITPETFPEDLARLLDAAPVACLRLDLTSRDADTLLRACDAARAVTEPRDVALVLRDATEIAQRAGVDGVHLSGGARHVRAARKTLGADAIVGAFCGASRHDGMNAGESGADYVSFGPVGGAAPAEGTLADDELFAWWSEMIELPVVAEGGLSEDRIAALSPVSDFIALGEEVWSADDPAARLAQLHALF</sequence>
<evidence type="ECO:0000259" key="3">
    <source>
        <dbReference type="Pfam" id="PF02581"/>
    </source>
</evidence>
<dbReference type="PANTHER" id="PTHR20857">
    <property type="entry name" value="THIAMINE-PHOSPHATE PYROPHOSPHORYLASE"/>
    <property type="match status" value="1"/>
</dbReference>